<name>A0A6A6EW37_9PEZI</name>
<dbReference type="AlphaFoldDB" id="A0A6A6EW37"/>
<dbReference type="PANTHER" id="PTHR24148:SF64">
    <property type="entry name" value="HETEROKARYON INCOMPATIBILITY DOMAIN-CONTAINING PROTEIN"/>
    <property type="match status" value="1"/>
</dbReference>
<feature type="compositionally biased region" description="Polar residues" evidence="1">
    <location>
        <begin position="620"/>
        <end position="641"/>
    </location>
</feature>
<dbReference type="InterPro" id="IPR052895">
    <property type="entry name" value="HetReg/Transcr_Mod"/>
</dbReference>
<reference evidence="3" key="1">
    <citation type="journal article" date="2020" name="Stud. Mycol.">
        <title>101 Dothideomycetes genomes: a test case for predicting lifestyles and emergence of pathogens.</title>
        <authorList>
            <person name="Haridas S."/>
            <person name="Albert R."/>
            <person name="Binder M."/>
            <person name="Bloem J."/>
            <person name="Labutti K."/>
            <person name="Salamov A."/>
            <person name="Andreopoulos B."/>
            <person name="Baker S."/>
            <person name="Barry K."/>
            <person name="Bills G."/>
            <person name="Bluhm B."/>
            <person name="Cannon C."/>
            <person name="Castanera R."/>
            <person name="Culley D."/>
            <person name="Daum C."/>
            <person name="Ezra D."/>
            <person name="Gonzalez J."/>
            <person name="Henrissat B."/>
            <person name="Kuo A."/>
            <person name="Liang C."/>
            <person name="Lipzen A."/>
            <person name="Lutzoni F."/>
            <person name="Magnuson J."/>
            <person name="Mondo S."/>
            <person name="Nolan M."/>
            <person name="Ohm R."/>
            <person name="Pangilinan J."/>
            <person name="Park H.-J."/>
            <person name="Ramirez L."/>
            <person name="Alfaro M."/>
            <person name="Sun H."/>
            <person name="Tritt A."/>
            <person name="Yoshinaga Y."/>
            <person name="Zwiers L.-H."/>
            <person name="Turgeon B."/>
            <person name="Goodwin S."/>
            <person name="Spatafora J."/>
            <person name="Crous P."/>
            <person name="Grigoriev I."/>
        </authorList>
    </citation>
    <scope>NUCLEOTIDE SEQUENCE</scope>
    <source>
        <strain evidence="3">CBS 207.26</strain>
    </source>
</reference>
<feature type="region of interest" description="Disordered" evidence="1">
    <location>
        <begin position="547"/>
        <end position="691"/>
    </location>
</feature>
<dbReference type="OrthoDB" id="3477286at2759"/>
<protein>
    <submittedName>
        <fullName evidence="3">HET-domain-containing protein</fullName>
    </submittedName>
</protein>
<evidence type="ECO:0000313" key="4">
    <source>
        <dbReference type="Proteomes" id="UP000800200"/>
    </source>
</evidence>
<evidence type="ECO:0000313" key="3">
    <source>
        <dbReference type="EMBL" id="KAF2194106.1"/>
    </source>
</evidence>
<feature type="domain" description="Heterokaryon incompatibility" evidence="2">
    <location>
        <begin position="116"/>
        <end position="281"/>
    </location>
</feature>
<accession>A0A6A6EW37</accession>
<gene>
    <name evidence="3" type="ORF">K469DRAFT_709610</name>
</gene>
<dbReference type="Proteomes" id="UP000800200">
    <property type="component" value="Unassembled WGS sequence"/>
</dbReference>
<dbReference type="InterPro" id="IPR010730">
    <property type="entry name" value="HET"/>
</dbReference>
<dbReference type="Pfam" id="PF06985">
    <property type="entry name" value="HET"/>
    <property type="match status" value="1"/>
</dbReference>
<sequence length="897" mass="101935">MERQSEFPRIVAVSYDLDLERFLRGDIGEPEERVTREGVPDYRPEHRKPRSVSAIVRSLKPKLFARARIQLKVDKFKYFPISGDQIRLLRIKPGRPDEQLVCDLSIHSLAEVKGRYEALSYCWGTEDPSEVIQIRKLFLHQGTVNPSIFSHGPPEDFPIRPNLYHALLHLRSRETYVIVWIDAICIDQKDTAEAKREKDRQLSMMNEIYNSANNVCIWLGDADEKSRDALNLVREIMNFRTFDIRLEPRDEEAKQRFKQQWCHFLDSLKAPWFSRRWIIQEVALARRASVHFGDDVVHWDDLADAISLLNEKAETLKRQFGSESFAEVPILSATHLVKAIVNVCRKSQDGQIIEKLLDLETLVSTFQQFQATYSEDIIHSVRSLAKDAPHQDEDKDFRTTAEHKQSTRDLFIAFVNRCIKNSNSLDIICRHWAPPPTDTAGEEIELPSWVSELSKCPFGIPGEFRERQNGENFVAMSATDKRKRYSASLGYDAFNAPDRPSRSSIVATMRLFPANSISEPHTSSDVQKQIIAGADLMLSPLASPMTEKSSYFAPPLKPNSGKPPAGQISNDTSADRRTQKISLPKLDTNGIRPSPSMNPSPLLVQAISNTRKNRKPTPPDTSLQDISPTTTTPQTANSLTLAPNPRKRAASIETPREVTIQPGSSTATSSRRNTRRDSKQPKRRYTQEDKEHIESLSGILEVHGFILGTVKRHSDVMRDGIVPGDWLKKLGWDRNSKENRVPDIIWRTLVADRSPEGGNPPGWYQRACLHCLRDTRISDSKGNLRSSRGSETSEMTAMFLKRVESVIWNRRIMEIESKVCSTNPLFGLAPEVTAARDIVCILFGCSVPVVLRKVEEHSGDNELYELIGEAYVHGKMDGEAVQDKKLVRDVRRQFFLR</sequence>
<proteinExistence type="predicted"/>
<evidence type="ECO:0000256" key="1">
    <source>
        <dbReference type="SAM" id="MobiDB-lite"/>
    </source>
</evidence>
<dbReference type="EMBL" id="ML994612">
    <property type="protein sequence ID" value="KAF2194106.1"/>
    <property type="molecule type" value="Genomic_DNA"/>
</dbReference>
<keyword evidence="4" id="KW-1185">Reference proteome</keyword>
<evidence type="ECO:0000259" key="2">
    <source>
        <dbReference type="Pfam" id="PF06985"/>
    </source>
</evidence>
<organism evidence="3 4">
    <name type="scientific">Zopfia rhizophila CBS 207.26</name>
    <dbReference type="NCBI Taxonomy" id="1314779"/>
    <lineage>
        <taxon>Eukaryota</taxon>
        <taxon>Fungi</taxon>
        <taxon>Dikarya</taxon>
        <taxon>Ascomycota</taxon>
        <taxon>Pezizomycotina</taxon>
        <taxon>Dothideomycetes</taxon>
        <taxon>Dothideomycetes incertae sedis</taxon>
        <taxon>Zopfiaceae</taxon>
        <taxon>Zopfia</taxon>
    </lineage>
</organism>
<dbReference type="Pfam" id="PF26639">
    <property type="entry name" value="Het-6_barrel"/>
    <property type="match status" value="1"/>
</dbReference>
<feature type="compositionally biased region" description="Basic and acidic residues" evidence="1">
    <location>
        <begin position="675"/>
        <end position="691"/>
    </location>
</feature>
<dbReference type="PANTHER" id="PTHR24148">
    <property type="entry name" value="ANKYRIN REPEAT DOMAIN-CONTAINING PROTEIN 39 HOMOLOG-RELATED"/>
    <property type="match status" value="1"/>
</dbReference>